<dbReference type="GO" id="GO:0000981">
    <property type="term" value="F:DNA-binding transcription factor activity, RNA polymerase II-specific"/>
    <property type="evidence" value="ECO:0007669"/>
    <property type="project" value="TreeGrafter"/>
</dbReference>
<dbReference type="Gene3D" id="1.10.10.2590">
    <property type="entry name" value="BEN domain"/>
    <property type="match status" value="1"/>
</dbReference>
<dbReference type="PROSITE" id="PS50097">
    <property type="entry name" value="BTB"/>
    <property type="match status" value="1"/>
</dbReference>
<dbReference type="SUPFAM" id="SSF54695">
    <property type="entry name" value="POZ domain"/>
    <property type="match status" value="1"/>
</dbReference>
<dbReference type="InterPro" id="IPR000210">
    <property type="entry name" value="BTB/POZ_dom"/>
</dbReference>
<evidence type="ECO:0000259" key="4">
    <source>
        <dbReference type="PROSITE" id="PS50097"/>
    </source>
</evidence>
<dbReference type="SMART" id="SM01025">
    <property type="entry name" value="BEN"/>
    <property type="match status" value="1"/>
</dbReference>
<dbReference type="GO" id="GO:0000978">
    <property type="term" value="F:RNA polymerase II cis-regulatory region sequence-specific DNA binding"/>
    <property type="evidence" value="ECO:0007669"/>
    <property type="project" value="TreeGrafter"/>
</dbReference>
<proteinExistence type="predicted"/>
<dbReference type="Pfam" id="PF00651">
    <property type="entry name" value="BTB"/>
    <property type="match status" value="1"/>
</dbReference>
<dbReference type="InterPro" id="IPR050457">
    <property type="entry name" value="ZnFinger_BTB_dom_contain"/>
</dbReference>
<evidence type="ECO:0008006" key="8">
    <source>
        <dbReference type="Google" id="ProtNLM"/>
    </source>
</evidence>
<feature type="domain" description="BTB" evidence="4">
    <location>
        <begin position="31"/>
        <end position="103"/>
    </location>
</feature>
<feature type="region of interest" description="Disordered" evidence="3">
    <location>
        <begin position="187"/>
        <end position="206"/>
    </location>
</feature>
<dbReference type="FunFam" id="1.10.10.2590:FF:000002">
    <property type="entry name" value="Putative nucleus accumbens-associated protein 2"/>
    <property type="match status" value="1"/>
</dbReference>
<dbReference type="PROSITE" id="PS51457">
    <property type="entry name" value="BEN"/>
    <property type="match status" value="1"/>
</dbReference>
<evidence type="ECO:0000313" key="6">
    <source>
        <dbReference type="EMBL" id="KAK7899554.1"/>
    </source>
</evidence>
<protein>
    <recommendedName>
        <fullName evidence="8">NACC family member 2</fullName>
    </recommendedName>
</protein>
<organism evidence="6 7">
    <name type="scientific">Mugilogobius chulae</name>
    <name type="common">yellowstripe goby</name>
    <dbReference type="NCBI Taxonomy" id="88201"/>
    <lineage>
        <taxon>Eukaryota</taxon>
        <taxon>Metazoa</taxon>
        <taxon>Chordata</taxon>
        <taxon>Craniata</taxon>
        <taxon>Vertebrata</taxon>
        <taxon>Euteleostomi</taxon>
        <taxon>Actinopterygii</taxon>
        <taxon>Neopterygii</taxon>
        <taxon>Teleostei</taxon>
        <taxon>Neoteleostei</taxon>
        <taxon>Acanthomorphata</taxon>
        <taxon>Gobiaria</taxon>
        <taxon>Gobiiformes</taxon>
        <taxon>Gobioidei</taxon>
        <taxon>Gobiidae</taxon>
        <taxon>Gobionellinae</taxon>
        <taxon>Mugilogobius</taxon>
    </lineage>
</organism>
<evidence type="ECO:0000256" key="1">
    <source>
        <dbReference type="ARBA" id="ARBA00022499"/>
    </source>
</evidence>
<sequence length="484" mass="53211">MAEGLLQVHVPDFGSSVLGSLEEQRASGQYCDVHILVQGQIFKAHRAVLAASSLYFRDLFSSEPDHIQSSDSPSVLELPSSVSPACFEQILSFCYTGRLMVAPQEQLVLMYTAGYLQIQNIVERGMELLMKNASSSSSPLCCDSQTSAEELGGFEPAVHQNNAPHRESPDQPCLSPEELLLSVSRIKQERADTPPNEEEPEHRAEPRGAALCYLSAGVAQMQSFLVPPGARCSPGSSPQATEEELDDDFYSSAVSTSLYQHLYPYVPEKLDMLPLPLANERRACVLIGRDNMALPASLVSQIGYRCHPALYAEGDPGEKLELVAGSGVLMTRGQLMNCHLCAGVKHKVLLRRLLATFFDRNTLANSCGTGIRSSTNDPTRKPLDNRVLNTVKLYCQNFAPNFKESEMNVIAADMCTNARRVRKRWLPKIQSLLPTAPPSRLKTRRGGASVGAEPASANPQPPPSTWICARTCRSRTRQKRRRRG</sequence>
<keyword evidence="1" id="KW-1017">Isopeptide bond</keyword>
<dbReference type="SMART" id="SM00225">
    <property type="entry name" value="BTB"/>
    <property type="match status" value="1"/>
</dbReference>
<evidence type="ECO:0000259" key="5">
    <source>
        <dbReference type="PROSITE" id="PS51457"/>
    </source>
</evidence>
<keyword evidence="7" id="KW-1185">Reference proteome</keyword>
<dbReference type="InterPro" id="IPR018379">
    <property type="entry name" value="BEN_domain"/>
</dbReference>
<dbReference type="InterPro" id="IPR011333">
    <property type="entry name" value="SKP1/BTB/POZ_sf"/>
</dbReference>
<dbReference type="PANTHER" id="PTHR46105">
    <property type="entry name" value="AGAP004733-PA"/>
    <property type="match status" value="1"/>
</dbReference>
<feature type="compositionally biased region" description="Basic residues" evidence="3">
    <location>
        <begin position="472"/>
        <end position="484"/>
    </location>
</feature>
<evidence type="ECO:0000313" key="7">
    <source>
        <dbReference type="Proteomes" id="UP001460270"/>
    </source>
</evidence>
<dbReference type="Proteomes" id="UP001460270">
    <property type="component" value="Unassembled WGS sequence"/>
</dbReference>
<dbReference type="Pfam" id="PF10523">
    <property type="entry name" value="BEN"/>
    <property type="match status" value="1"/>
</dbReference>
<dbReference type="AlphaFoldDB" id="A0AAW0NUB6"/>
<evidence type="ECO:0000256" key="3">
    <source>
        <dbReference type="SAM" id="MobiDB-lite"/>
    </source>
</evidence>
<evidence type="ECO:0000256" key="2">
    <source>
        <dbReference type="ARBA" id="ARBA00022843"/>
    </source>
</evidence>
<name>A0AAW0NUB6_9GOBI</name>
<dbReference type="Gene3D" id="3.30.710.10">
    <property type="entry name" value="Potassium Channel Kv1.1, Chain A"/>
    <property type="match status" value="1"/>
</dbReference>
<keyword evidence="2" id="KW-0832">Ubl conjugation</keyword>
<comment type="caution">
    <text evidence="6">The sequence shown here is derived from an EMBL/GenBank/DDBJ whole genome shotgun (WGS) entry which is preliminary data.</text>
</comment>
<gene>
    <name evidence="6" type="ORF">WMY93_020407</name>
</gene>
<dbReference type="PANTHER" id="PTHR46105:SF2">
    <property type="entry name" value="NUCLEUS ACCUMBENS-ASSOCIATED PROTEIN 2"/>
    <property type="match status" value="1"/>
</dbReference>
<accession>A0AAW0NUB6</accession>
<dbReference type="EMBL" id="JBBPFD010000014">
    <property type="protein sequence ID" value="KAK7899554.1"/>
    <property type="molecule type" value="Genomic_DNA"/>
</dbReference>
<reference evidence="7" key="1">
    <citation type="submission" date="2024-04" db="EMBL/GenBank/DDBJ databases">
        <title>Salinicola lusitanus LLJ914,a marine bacterium isolated from the Okinawa Trough.</title>
        <authorList>
            <person name="Li J."/>
        </authorList>
    </citation>
    <scope>NUCLEOTIDE SEQUENCE [LARGE SCALE GENOMIC DNA]</scope>
</reference>
<feature type="domain" description="BEN" evidence="5">
    <location>
        <begin position="325"/>
        <end position="422"/>
    </location>
</feature>
<feature type="region of interest" description="Disordered" evidence="3">
    <location>
        <begin position="433"/>
        <end position="484"/>
    </location>
</feature>